<gene>
    <name evidence="1" type="ORF">DFH07DRAFT_170842</name>
</gene>
<organism evidence="1 2">
    <name type="scientific">Mycena maculata</name>
    <dbReference type="NCBI Taxonomy" id="230809"/>
    <lineage>
        <taxon>Eukaryota</taxon>
        <taxon>Fungi</taxon>
        <taxon>Dikarya</taxon>
        <taxon>Basidiomycota</taxon>
        <taxon>Agaricomycotina</taxon>
        <taxon>Agaricomycetes</taxon>
        <taxon>Agaricomycetidae</taxon>
        <taxon>Agaricales</taxon>
        <taxon>Marasmiineae</taxon>
        <taxon>Mycenaceae</taxon>
        <taxon>Mycena</taxon>
    </lineage>
</organism>
<keyword evidence="2" id="KW-1185">Reference proteome</keyword>
<comment type="caution">
    <text evidence="1">The sequence shown here is derived from an EMBL/GenBank/DDBJ whole genome shotgun (WGS) entry which is preliminary data.</text>
</comment>
<dbReference type="AlphaFoldDB" id="A0AAD7JVH6"/>
<evidence type="ECO:0000313" key="2">
    <source>
        <dbReference type="Proteomes" id="UP001215280"/>
    </source>
</evidence>
<dbReference type="Proteomes" id="UP001215280">
    <property type="component" value="Unassembled WGS sequence"/>
</dbReference>
<evidence type="ECO:0000313" key="1">
    <source>
        <dbReference type="EMBL" id="KAJ7772712.1"/>
    </source>
</evidence>
<protein>
    <submittedName>
        <fullName evidence="1">Uncharacterized protein</fullName>
    </submittedName>
</protein>
<accession>A0AAD7JVH6</accession>
<dbReference type="EMBL" id="JARJLG010000019">
    <property type="protein sequence ID" value="KAJ7772712.1"/>
    <property type="molecule type" value="Genomic_DNA"/>
</dbReference>
<proteinExistence type="predicted"/>
<sequence>MLGLCLRCYWMAIAPNTVATHSGKHNCFSLVSHARHHRGTRHHHAIGLEPYRVLLTIQYFILRGISKFYPFTSDGSAGHYLKPPNFGLANSQIFWRSYQHLGMELGAQVFLLLVGCSFIS</sequence>
<name>A0AAD7JVH6_9AGAR</name>
<reference evidence="1" key="1">
    <citation type="submission" date="2023-03" db="EMBL/GenBank/DDBJ databases">
        <title>Massive genome expansion in bonnet fungi (Mycena s.s.) driven by repeated elements and novel gene families across ecological guilds.</title>
        <authorList>
            <consortium name="Lawrence Berkeley National Laboratory"/>
            <person name="Harder C.B."/>
            <person name="Miyauchi S."/>
            <person name="Viragh M."/>
            <person name="Kuo A."/>
            <person name="Thoen E."/>
            <person name="Andreopoulos B."/>
            <person name="Lu D."/>
            <person name="Skrede I."/>
            <person name="Drula E."/>
            <person name="Henrissat B."/>
            <person name="Morin E."/>
            <person name="Kohler A."/>
            <person name="Barry K."/>
            <person name="LaButti K."/>
            <person name="Morin E."/>
            <person name="Salamov A."/>
            <person name="Lipzen A."/>
            <person name="Mereny Z."/>
            <person name="Hegedus B."/>
            <person name="Baldrian P."/>
            <person name="Stursova M."/>
            <person name="Weitz H."/>
            <person name="Taylor A."/>
            <person name="Grigoriev I.V."/>
            <person name="Nagy L.G."/>
            <person name="Martin F."/>
            <person name="Kauserud H."/>
        </authorList>
    </citation>
    <scope>NUCLEOTIDE SEQUENCE</scope>
    <source>
        <strain evidence="1">CBHHK188m</strain>
    </source>
</reference>